<proteinExistence type="predicted"/>
<comment type="caution">
    <text evidence="2">The sequence shown here is derived from an EMBL/GenBank/DDBJ whole genome shotgun (WGS) entry which is preliminary data.</text>
</comment>
<feature type="non-terminal residue" evidence="2">
    <location>
        <position position="1"/>
    </location>
</feature>
<dbReference type="RefSeq" id="XP_067921617.1">
    <property type="nucleotide sequence ID" value="XM_068066407.1"/>
</dbReference>
<gene>
    <name evidence="2" type="ORF">CSUI_006243</name>
</gene>
<organism evidence="2 3">
    <name type="scientific">Cystoisospora suis</name>
    <dbReference type="NCBI Taxonomy" id="483139"/>
    <lineage>
        <taxon>Eukaryota</taxon>
        <taxon>Sar</taxon>
        <taxon>Alveolata</taxon>
        <taxon>Apicomplexa</taxon>
        <taxon>Conoidasida</taxon>
        <taxon>Coccidia</taxon>
        <taxon>Eucoccidiorida</taxon>
        <taxon>Eimeriorina</taxon>
        <taxon>Sarcocystidae</taxon>
        <taxon>Cystoisospora</taxon>
    </lineage>
</organism>
<dbReference type="EMBL" id="MIGC01003117">
    <property type="protein sequence ID" value="PHJ19925.1"/>
    <property type="molecule type" value="Genomic_DNA"/>
</dbReference>
<feature type="transmembrane region" description="Helical" evidence="1">
    <location>
        <begin position="25"/>
        <end position="48"/>
    </location>
</feature>
<accession>A0A2C6KUM3</accession>
<dbReference type="GeneID" id="94429618"/>
<keyword evidence="1" id="KW-1133">Transmembrane helix</keyword>
<dbReference type="VEuPathDB" id="ToxoDB:CSUI_006243"/>
<keyword evidence="1" id="KW-0812">Transmembrane</keyword>
<evidence type="ECO:0000313" key="3">
    <source>
        <dbReference type="Proteomes" id="UP000221165"/>
    </source>
</evidence>
<keyword evidence="3" id="KW-1185">Reference proteome</keyword>
<evidence type="ECO:0000256" key="1">
    <source>
        <dbReference type="SAM" id="Phobius"/>
    </source>
</evidence>
<protein>
    <recommendedName>
        <fullName evidence="4">Transmembrane protein</fullName>
    </recommendedName>
</protein>
<name>A0A2C6KUM3_9APIC</name>
<dbReference type="AlphaFoldDB" id="A0A2C6KUM3"/>
<dbReference type="Proteomes" id="UP000221165">
    <property type="component" value="Unassembled WGS sequence"/>
</dbReference>
<evidence type="ECO:0000313" key="2">
    <source>
        <dbReference type="EMBL" id="PHJ19925.1"/>
    </source>
</evidence>
<reference evidence="2 3" key="1">
    <citation type="journal article" date="2017" name="Int. J. Parasitol.">
        <title>The genome of the protozoan parasite Cystoisospora suis and a reverse vaccinology approach to identify vaccine candidates.</title>
        <authorList>
            <person name="Palmieri N."/>
            <person name="Shrestha A."/>
            <person name="Ruttkowski B."/>
            <person name="Beck T."/>
            <person name="Vogl C."/>
            <person name="Tomley F."/>
            <person name="Blake D.P."/>
            <person name="Joachim A."/>
        </authorList>
    </citation>
    <scope>NUCLEOTIDE SEQUENCE [LARGE SCALE GENOMIC DNA]</scope>
    <source>
        <strain evidence="2 3">Wien I</strain>
    </source>
</reference>
<evidence type="ECO:0008006" key="4">
    <source>
        <dbReference type="Google" id="ProtNLM"/>
    </source>
</evidence>
<keyword evidence="1" id="KW-0472">Membrane</keyword>
<sequence length="50" mass="6212">DLSLERMKKKKQKRRREGRDTPHDFLRLFLAFFFFFSSVGLHLLFFFMRA</sequence>